<keyword evidence="1 7" id="KW-1003">Cell membrane</keyword>
<evidence type="ECO:0000256" key="5">
    <source>
        <dbReference type="ARBA" id="ARBA00023239"/>
    </source>
</evidence>
<dbReference type="GO" id="GO:0009252">
    <property type="term" value="P:peptidoglycan biosynthetic process"/>
    <property type="evidence" value="ECO:0007669"/>
    <property type="project" value="UniProtKB-UniRule"/>
</dbReference>
<comment type="subcellular location">
    <subcellularLocation>
        <location evidence="7">Cell membrane</location>
        <topology evidence="7">Single-pass membrane protein</topology>
    </subcellularLocation>
</comment>
<evidence type="ECO:0000256" key="2">
    <source>
        <dbReference type="ARBA" id="ARBA00022692"/>
    </source>
</evidence>
<dbReference type="Gene3D" id="3.30.160.60">
    <property type="entry name" value="Classic Zinc Finger"/>
    <property type="match status" value="1"/>
</dbReference>
<evidence type="ECO:0000313" key="8">
    <source>
        <dbReference type="EMBL" id="OHB13690.1"/>
    </source>
</evidence>
<dbReference type="AlphaFoldDB" id="A0A1G2UWB4"/>
<keyword evidence="6 7" id="KW-0961">Cell wall biogenesis/degradation</keyword>
<feature type="transmembrane region" description="Helical" evidence="7">
    <location>
        <begin position="7"/>
        <end position="25"/>
    </location>
</feature>
<dbReference type="PANTHER" id="PTHR30518:SF2">
    <property type="entry name" value="ENDOLYTIC MUREIN TRANSGLYCOSYLASE"/>
    <property type="match status" value="1"/>
</dbReference>
<comment type="catalytic activity">
    <reaction evidence="7">
        <text>a peptidoglycan chain = a peptidoglycan chain with N-acetyl-1,6-anhydromuramyl-[peptide] at the reducing end + a peptidoglycan chain with N-acetylglucosamine at the non-reducing end.</text>
        <dbReference type="EC" id="4.2.2.29"/>
    </reaction>
</comment>
<dbReference type="GO" id="GO:0008932">
    <property type="term" value="F:lytic endotransglycosylase activity"/>
    <property type="evidence" value="ECO:0007669"/>
    <property type="project" value="UniProtKB-UniRule"/>
</dbReference>
<dbReference type="Gene3D" id="3.30.1490.480">
    <property type="entry name" value="Endolytic murein transglycosylase"/>
    <property type="match status" value="1"/>
</dbReference>
<evidence type="ECO:0000313" key="9">
    <source>
        <dbReference type="Proteomes" id="UP000177154"/>
    </source>
</evidence>
<dbReference type="Pfam" id="PF02618">
    <property type="entry name" value="YceG"/>
    <property type="match status" value="1"/>
</dbReference>
<evidence type="ECO:0000256" key="1">
    <source>
        <dbReference type="ARBA" id="ARBA00022475"/>
    </source>
</evidence>
<dbReference type="EC" id="4.2.2.29" evidence="7"/>
<dbReference type="EMBL" id="MHWR01000010">
    <property type="protein sequence ID" value="OHB13690.1"/>
    <property type="molecule type" value="Genomic_DNA"/>
</dbReference>
<dbReference type="GO" id="GO:0071555">
    <property type="term" value="P:cell wall organization"/>
    <property type="evidence" value="ECO:0007669"/>
    <property type="project" value="UniProtKB-KW"/>
</dbReference>
<feature type="site" description="Important for catalytic activity" evidence="7">
    <location>
        <position position="200"/>
    </location>
</feature>
<proteinExistence type="inferred from homology"/>
<comment type="caution">
    <text evidence="8">The sequence shown here is derived from an EMBL/GenBank/DDBJ whole genome shotgun (WGS) entry which is preliminary data.</text>
</comment>
<comment type="similarity">
    <text evidence="7">Belongs to the transglycosylase MltG family.</text>
</comment>
<dbReference type="GO" id="GO:0005886">
    <property type="term" value="C:plasma membrane"/>
    <property type="evidence" value="ECO:0007669"/>
    <property type="project" value="UniProtKB-SubCell"/>
</dbReference>
<evidence type="ECO:0000256" key="4">
    <source>
        <dbReference type="ARBA" id="ARBA00023136"/>
    </source>
</evidence>
<name>A0A1G2UWB4_9BACT</name>
<organism evidence="8 9">
    <name type="scientific">Candidatus Zambryskibacteria bacterium RIFCSPLOWO2_12_39_8</name>
    <dbReference type="NCBI Taxonomy" id="1802774"/>
    <lineage>
        <taxon>Bacteria</taxon>
        <taxon>Candidatus Zambryskiibacteriota</taxon>
    </lineage>
</organism>
<dbReference type="NCBIfam" id="TIGR00247">
    <property type="entry name" value="endolytic transglycosylase MltG"/>
    <property type="match status" value="1"/>
</dbReference>
<dbReference type="PANTHER" id="PTHR30518">
    <property type="entry name" value="ENDOLYTIC MUREIN TRANSGLYCOSYLASE"/>
    <property type="match status" value="1"/>
</dbReference>
<comment type="function">
    <text evidence="7">Functions as a peptidoglycan terminase that cleaves nascent peptidoglycan strands endolytically to terminate their elongation.</text>
</comment>
<keyword evidence="3 7" id="KW-1133">Transmembrane helix</keyword>
<evidence type="ECO:0000256" key="3">
    <source>
        <dbReference type="ARBA" id="ARBA00022989"/>
    </source>
</evidence>
<dbReference type="HAMAP" id="MF_02065">
    <property type="entry name" value="MltG"/>
    <property type="match status" value="1"/>
</dbReference>
<keyword evidence="2 7" id="KW-0812">Transmembrane</keyword>
<evidence type="ECO:0000256" key="7">
    <source>
        <dbReference type="HAMAP-Rule" id="MF_02065"/>
    </source>
</evidence>
<evidence type="ECO:0000256" key="6">
    <source>
        <dbReference type="ARBA" id="ARBA00023316"/>
    </source>
</evidence>
<dbReference type="Proteomes" id="UP000177154">
    <property type="component" value="Unassembled WGS sequence"/>
</dbReference>
<keyword evidence="5 7" id="KW-0456">Lyase</keyword>
<reference evidence="8 9" key="1">
    <citation type="journal article" date="2016" name="Nat. Commun.">
        <title>Thousands of microbial genomes shed light on interconnected biogeochemical processes in an aquifer system.</title>
        <authorList>
            <person name="Anantharaman K."/>
            <person name="Brown C.T."/>
            <person name="Hug L.A."/>
            <person name="Sharon I."/>
            <person name="Castelle C.J."/>
            <person name="Probst A.J."/>
            <person name="Thomas B.C."/>
            <person name="Singh A."/>
            <person name="Wilkins M.J."/>
            <person name="Karaoz U."/>
            <person name="Brodie E.L."/>
            <person name="Williams K.H."/>
            <person name="Hubbard S.S."/>
            <person name="Banfield J.F."/>
        </authorList>
    </citation>
    <scope>NUCLEOTIDE SEQUENCE [LARGE SCALE GENOMIC DNA]</scope>
</reference>
<gene>
    <name evidence="7" type="primary">mltG</name>
    <name evidence="8" type="ORF">A2Y49_02115</name>
</gene>
<keyword evidence="4 7" id="KW-0472">Membrane</keyword>
<accession>A0A1G2UWB4</accession>
<sequence length="314" mass="36100">MKKKPTIYFLISFVILLGIYVFFHMPPKEFPLGQIVTINSGQSLQAITNTLYEARIIRSPFVFRTTVIMLGGEKNVWAGDYLLDHREGPVDLAYRFVYGKFHLDSRKITIPEGWNIFQIGDYLEKSLINFDKKEFLTITKDKEGYLFPDTYFVPPTIKPEGVVTLMNNNFNEKIASTPSIATSTFKLKDIIIMASLVELEARTTESRKIIAGILWKRLSLGMPLQVDSVFLYINGKNTYELTTMDLKIKSPYNTYLYKGLPRGPIGNPGLDALQSTVDPTKTKYLYFLSSHDGAMHYAKTFEEHKRNREKYLNR</sequence>
<protein>
    <recommendedName>
        <fullName evidence="7">Endolytic murein transglycosylase</fullName>
        <ecNumber evidence="7">4.2.2.29</ecNumber>
    </recommendedName>
    <alternativeName>
        <fullName evidence="7">Peptidoglycan lytic transglycosylase</fullName>
    </alternativeName>
    <alternativeName>
        <fullName evidence="7">Peptidoglycan polymerization terminase</fullName>
    </alternativeName>
</protein>
<dbReference type="InterPro" id="IPR003770">
    <property type="entry name" value="MLTG-like"/>
</dbReference>